<keyword evidence="3" id="KW-1185">Reference proteome</keyword>
<comment type="caution">
    <text evidence="2">The sequence shown here is derived from an EMBL/GenBank/DDBJ whole genome shotgun (WGS) entry which is preliminary data.</text>
</comment>
<feature type="signal peptide" evidence="1">
    <location>
        <begin position="1"/>
        <end position="21"/>
    </location>
</feature>
<keyword evidence="1" id="KW-0732">Signal</keyword>
<gene>
    <name evidence="2" type="ORF">DKX38_025454</name>
</gene>
<protein>
    <recommendedName>
        <fullName evidence="4">Secreted protein</fullName>
    </recommendedName>
</protein>
<name>A0A5N5JV49_9ROSI</name>
<evidence type="ECO:0000313" key="3">
    <source>
        <dbReference type="Proteomes" id="UP000326939"/>
    </source>
</evidence>
<dbReference type="EMBL" id="VDCV01000016">
    <property type="protein sequence ID" value="KAB5521135.1"/>
    <property type="molecule type" value="Genomic_DNA"/>
</dbReference>
<organism evidence="2 3">
    <name type="scientific">Salix brachista</name>
    <dbReference type="NCBI Taxonomy" id="2182728"/>
    <lineage>
        <taxon>Eukaryota</taxon>
        <taxon>Viridiplantae</taxon>
        <taxon>Streptophyta</taxon>
        <taxon>Embryophyta</taxon>
        <taxon>Tracheophyta</taxon>
        <taxon>Spermatophyta</taxon>
        <taxon>Magnoliopsida</taxon>
        <taxon>eudicotyledons</taxon>
        <taxon>Gunneridae</taxon>
        <taxon>Pentapetalae</taxon>
        <taxon>rosids</taxon>
        <taxon>fabids</taxon>
        <taxon>Malpighiales</taxon>
        <taxon>Salicaceae</taxon>
        <taxon>Saliceae</taxon>
        <taxon>Salix</taxon>
    </lineage>
</organism>
<sequence length="98" mass="11053">MFRKALVKILCSLLMTTNQMANVSHRKLFYIPNVLLPSHAPCGPHMNILSADWLIMGHNRQPFSRLDLVCMEDAVLCLSNEANMVIGTNVDKEQKVSK</sequence>
<evidence type="ECO:0000313" key="2">
    <source>
        <dbReference type="EMBL" id="KAB5521135.1"/>
    </source>
</evidence>
<evidence type="ECO:0000256" key="1">
    <source>
        <dbReference type="SAM" id="SignalP"/>
    </source>
</evidence>
<dbReference type="Proteomes" id="UP000326939">
    <property type="component" value="Chromosome 16"/>
</dbReference>
<proteinExistence type="predicted"/>
<reference evidence="3" key="1">
    <citation type="journal article" date="2019" name="Gigascience">
        <title>De novo genome assembly of the endangered Acer yangbiense, a plant species with extremely small populations endemic to Yunnan Province, China.</title>
        <authorList>
            <person name="Yang J."/>
            <person name="Wariss H.M."/>
            <person name="Tao L."/>
            <person name="Zhang R."/>
            <person name="Yun Q."/>
            <person name="Hollingsworth P."/>
            <person name="Dao Z."/>
            <person name="Luo G."/>
            <person name="Guo H."/>
            <person name="Ma Y."/>
            <person name="Sun W."/>
        </authorList>
    </citation>
    <scope>NUCLEOTIDE SEQUENCE [LARGE SCALE GENOMIC DNA]</scope>
    <source>
        <strain evidence="3">cv. br00</strain>
    </source>
</reference>
<dbReference type="AlphaFoldDB" id="A0A5N5JV49"/>
<feature type="chain" id="PRO_5024374021" description="Secreted protein" evidence="1">
    <location>
        <begin position="22"/>
        <end position="98"/>
    </location>
</feature>
<evidence type="ECO:0008006" key="4">
    <source>
        <dbReference type="Google" id="ProtNLM"/>
    </source>
</evidence>
<accession>A0A5N5JV49</accession>